<dbReference type="HOGENOM" id="CLU_1909286_0_0_1"/>
<proteinExistence type="predicted"/>
<dbReference type="Proteomes" id="UP000014500">
    <property type="component" value="Unassembled WGS sequence"/>
</dbReference>
<reference evidence="3" key="1">
    <citation type="submission" date="2011-05" db="EMBL/GenBank/DDBJ databases">
        <authorList>
            <person name="Richards S.R."/>
            <person name="Qu J."/>
            <person name="Jiang H."/>
            <person name="Jhangiani S.N."/>
            <person name="Agravi P."/>
            <person name="Goodspeed R."/>
            <person name="Gross S."/>
            <person name="Mandapat C."/>
            <person name="Jackson L."/>
            <person name="Mathew T."/>
            <person name="Pu L."/>
            <person name="Thornton R."/>
            <person name="Saada N."/>
            <person name="Wilczek-Boney K.B."/>
            <person name="Lee S."/>
            <person name="Kovar C."/>
            <person name="Wu Y."/>
            <person name="Scherer S.E."/>
            <person name="Worley K.C."/>
            <person name="Muzny D.M."/>
            <person name="Gibbs R."/>
        </authorList>
    </citation>
    <scope>NUCLEOTIDE SEQUENCE</scope>
    <source>
        <strain evidence="3">Brora</strain>
    </source>
</reference>
<dbReference type="EMBL" id="JH430884">
    <property type="status" value="NOT_ANNOTATED_CDS"/>
    <property type="molecule type" value="Genomic_DNA"/>
</dbReference>
<feature type="region of interest" description="Disordered" evidence="1">
    <location>
        <begin position="66"/>
        <end position="86"/>
    </location>
</feature>
<feature type="region of interest" description="Disordered" evidence="1">
    <location>
        <begin position="105"/>
        <end position="133"/>
    </location>
</feature>
<dbReference type="AlphaFoldDB" id="T1ILT4"/>
<protein>
    <submittedName>
        <fullName evidence="2">Uncharacterized protein</fullName>
    </submittedName>
</protein>
<dbReference type="EnsemblMetazoa" id="SMAR001922-RA">
    <property type="protein sequence ID" value="SMAR001922-PA"/>
    <property type="gene ID" value="SMAR001922"/>
</dbReference>
<reference evidence="2" key="2">
    <citation type="submission" date="2015-02" db="UniProtKB">
        <authorList>
            <consortium name="EnsemblMetazoa"/>
        </authorList>
    </citation>
    <scope>IDENTIFICATION</scope>
</reference>
<name>T1ILT4_STRMM</name>
<feature type="compositionally biased region" description="Basic and acidic residues" evidence="1">
    <location>
        <begin position="124"/>
        <end position="133"/>
    </location>
</feature>
<evidence type="ECO:0000256" key="1">
    <source>
        <dbReference type="SAM" id="MobiDB-lite"/>
    </source>
</evidence>
<organism evidence="2 3">
    <name type="scientific">Strigamia maritima</name>
    <name type="common">European centipede</name>
    <name type="synonym">Geophilus maritimus</name>
    <dbReference type="NCBI Taxonomy" id="126957"/>
    <lineage>
        <taxon>Eukaryota</taxon>
        <taxon>Metazoa</taxon>
        <taxon>Ecdysozoa</taxon>
        <taxon>Arthropoda</taxon>
        <taxon>Myriapoda</taxon>
        <taxon>Chilopoda</taxon>
        <taxon>Pleurostigmophora</taxon>
        <taxon>Geophilomorpha</taxon>
        <taxon>Linotaeniidae</taxon>
        <taxon>Strigamia</taxon>
    </lineage>
</organism>
<evidence type="ECO:0000313" key="2">
    <source>
        <dbReference type="EnsemblMetazoa" id="SMAR001922-PA"/>
    </source>
</evidence>
<accession>T1ILT4</accession>
<feature type="compositionally biased region" description="Basic residues" evidence="1">
    <location>
        <begin position="66"/>
        <end position="76"/>
    </location>
</feature>
<evidence type="ECO:0000313" key="3">
    <source>
        <dbReference type="Proteomes" id="UP000014500"/>
    </source>
</evidence>
<sequence>MTSVSACARRANSTLGVSVIWNAASQDQGHIASRRNTNEQDFASFLFFIFNVYYAKSGRPLFIKSAKPRQKARPGRWGRQNEGEKRNCEIKEKCRKWLGMGEKNEVKKKLRRKAKNERKTKRMAGNERENGES</sequence>
<keyword evidence="3" id="KW-1185">Reference proteome</keyword>
<feature type="compositionally biased region" description="Basic residues" evidence="1">
    <location>
        <begin position="108"/>
        <end position="122"/>
    </location>
</feature>